<dbReference type="Pfam" id="PF01661">
    <property type="entry name" value="Macro"/>
    <property type="match status" value="1"/>
</dbReference>
<accession>A0A915P1F8</accession>
<organism evidence="3 4">
    <name type="scientific">Meloidogyne floridensis</name>
    <dbReference type="NCBI Taxonomy" id="298350"/>
    <lineage>
        <taxon>Eukaryota</taxon>
        <taxon>Metazoa</taxon>
        <taxon>Ecdysozoa</taxon>
        <taxon>Nematoda</taxon>
        <taxon>Chromadorea</taxon>
        <taxon>Rhabditida</taxon>
        <taxon>Tylenchina</taxon>
        <taxon>Tylenchomorpha</taxon>
        <taxon>Tylenchoidea</taxon>
        <taxon>Meloidogynidae</taxon>
        <taxon>Meloidogyninae</taxon>
        <taxon>Meloidogyne</taxon>
    </lineage>
</organism>
<evidence type="ECO:0000313" key="4">
    <source>
        <dbReference type="WBParaSite" id="scf7180000423276.g10554"/>
    </source>
</evidence>
<feature type="domain" description="OTU" evidence="2">
    <location>
        <begin position="745"/>
        <end position="942"/>
    </location>
</feature>
<keyword evidence="3" id="KW-1185">Reference proteome</keyword>
<dbReference type="Pfam" id="PF02338">
    <property type="entry name" value="OTU"/>
    <property type="match status" value="1"/>
</dbReference>
<name>A0A915P1F8_9BILA</name>
<protein>
    <submittedName>
        <fullName evidence="4">OTU domain-containing protein</fullName>
    </submittedName>
</protein>
<dbReference type="WBParaSite" id="scf7180000423276.g10554">
    <property type="protein sequence ID" value="scf7180000423276.g10554"/>
    <property type="gene ID" value="scf7180000423276.g10554"/>
</dbReference>
<evidence type="ECO:0000313" key="3">
    <source>
        <dbReference type="Proteomes" id="UP000887560"/>
    </source>
</evidence>
<dbReference type="Pfam" id="PF14214">
    <property type="entry name" value="Helitron_like_N"/>
    <property type="match status" value="1"/>
</dbReference>
<proteinExistence type="predicted"/>
<evidence type="ECO:0000259" key="2">
    <source>
        <dbReference type="PROSITE" id="PS50802"/>
    </source>
</evidence>
<dbReference type="InterPro" id="IPR002589">
    <property type="entry name" value="Macro_dom"/>
</dbReference>
<dbReference type="Gene3D" id="3.40.220.10">
    <property type="entry name" value="Leucine Aminopeptidase, subunit E, domain 1"/>
    <property type="match status" value="1"/>
</dbReference>
<dbReference type="InterPro" id="IPR025476">
    <property type="entry name" value="Helitron_helicase-like"/>
</dbReference>
<dbReference type="AlphaFoldDB" id="A0A915P1F8"/>
<feature type="region of interest" description="Disordered" evidence="1">
    <location>
        <begin position="205"/>
        <end position="236"/>
    </location>
</feature>
<dbReference type="Proteomes" id="UP000887560">
    <property type="component" value="Unplaced"/>
</dbReference>
<dbReference type="SUPFAM" id="SSF52949">
    <property type="entry name" value="Macro domain-like"/>
    <property type="match status" value="1"/>
</dbReference>
<dbReference type="InterPro" id="IPR003323">
    <property type="entry name" value="OTU_dom"/>
</dbReference>
<dbReference type="CDD" id="cd22744">
    <property type="entry name" value="OTU"/>
    <property type="match status" value="1"/>
</dbReference>
<dbReference type="Gene3D" id="3.90.70.80">
    <property type="match status" value="1"/>
</dbReference>
<sequence length="970" mass="112229">MWFRYEIYLTVLFCFLENGINLNLRPGEELNRANQLVDNEGEEVEANEELGEGEEFLDPVFEARQHSRDMVSRSQYIRYMFHQRGSWRDSHWLWNWGQLAQLYVIAYNNRVEAQKVQYIKTLQGRTRFVRPGALLNWLEKLRDQQGLKGPIGQIYMTNEHFRGSIQFYQKQYGNCMTICREIGSVDLLITFTMNPEAEELRRMIPEDDNKYSDNAYPDYKRRAPAPNEEERKKDPLIYGNAHSYTDRYGQQHFITNTNAIRILLTTVEDPTCWDDLRTFNGQLYFNFIEAAKARGLLDDDNIWKETITEAFGSQKRVRQRIRWLALFFGSANLSNPTALLDYVLGLKEDWLVGTRVAGKSFEARKEYVLNALEWFLRVNGVRPDELERDDDTYQSACEKIGLPRPTCQTLSRVGIVLNTSQCFSHGHLYVALSRARDVDNVLILTKRADRRVKNPVVHAIIDKDDFDEIGPIDQTDPMFQQEDFTESDTEEPVTIVRISHSQNAERSNVACSKAVIRPTLDLPMTAKKEHLLKINVIRKHLTSVESDVITTVMQSNLENKIHEEILRACQPEMDMLLESMQSIIENVGVMNYGDVIQSETFGELTKIAKVIVHMFAPQVIGSRCTNADKLALTACCSKALDIMREKDFTSISFPCGAFLYPRGEAAKIIVESLLGWISLNEDYLPRLSKIFLVVPSRNDELLYKDSLEKAKSQLRTAARHSIQQENHNGNICDNAHRQNLNIPRALLDNVIGDGDCLFRSIIRALHGGSELQDLQTHQQQTLRRLIARSYQRDIARATDEEVAILVNEVEWNAEHIQRAGLLLDELNPRDSLRRYSIHMMHSANYDDTRWGSHLEVRYAEIVLNRNIMIVENRRELVGNVWRELDGVYEAIFLGNNDINVANMGLARFTDYSQIFDVLRQINLIDVIVLRRSGSHYRPIYMHPMDEQQRQTNLNLLENILQDVPDEPWNE</sequence>
<dbReference type="PROSITE" id="PS50802">
    <property type="entry name" value="OTU"/>
    <property type="match status" value="1"/>
</dbReference>
<reference evidence="4" key="1">
    <citation type="submission" date="2022-11" db="UniProtKB">
        <authorList>
            <consortium name="WormBaseParasite"/>
        </authorList>
    </citation>
    <scope>IDENTIFICATION</scope>
</reference>
<evidence type="ECO:0000256" key="1">
    <source>
        <dbReference type="SAM" id="MobiDB-lite"/>
    </source>
</evidence>
<dbReference type="InterPro" id="IPR043472">
    <property type="entry name" value="Macro_dom-like"/>
</dbReference>